<dbReference type="PANTHER" id="PTHR18964">
    <property type="entry name" value="ROK (REPRESSOR, ORF, KINASE) FAMILY"/>
    <property type="match status" value="1"/>
</dbReference>
<dbReference type="InterPro" id="IPR043129">
    <property type="entry name" value="ATPase_NBD"/>
</dbReference>
<dbReference type="CDD" id="cd23763">
    <property type="entry name" value="ASKHA_ATPase_ROK"/>
    <property type="match status" value="1"/>
</dbReference>
<dbReference type="SUPFAM" id="SSF46785">
    <property type="entry name" value="Winged helix' DNA-binding domain"/>
    <property type="match status" value="1"/>
</dbReference>
<dbReference type="Gene3D" id="1.10.10.10">
    <property type="entry name" value="Winged helix-like DNA-binding domain superfamily/Winged helix DNA-binding domain"/>
    <property type="match status" value="1"/>
</dbReference>
<evidence type="ECO:0000313" key="5">
    <source>
        <dbReference type="Proteomes" id="UP000003157"/>
    </source>
</evidence>
<keyword evidence="5" id="KW-1185">Reference proteome</keyword>
<evidence type="ECO:0008006" key="6">
    <source>
        <dbReference type="Google" id="ProtNLM"/>
    </source>
</evidence>
<dbReference type="AlphaFoldDB" id="E7GA15"/>
<accession>E7GA15</accession>
<dbReference type="Proteomes" id="UP000003157">
    <property type="component" value="Unassembled WGS sequence"/>
</dbReference>
<dbReference type="Pfam" id="PF00480">
    <property type="entry name" value="ROK"/>
    <property type="match status" value="1"/>
</dbReference>
<dbReference type="eggNOG" id="COG1940">
    <property type="taxonomic scope" value="Bacteria"/>
</dbReference>
<dbReference type="GO" id="GO:0042732">
    <property type="term" value="P:D-xylose metabolic process"/>
    <property type="evidence" value="ECO:0007669"/>
    <property type="project" value="UniProtKB-KW"/>
</dbReference>
<dbReference type="InterPro" id="IPR000600">
    <property type="entry name" value="ROK"/>
</dbReference>
<evidence type="ECO:0000256" key="2">
    <source>
        <dbReference type="ARBA" id="ARBA00006479"/>
    </source>
</evidence>
<evidence type="ECO:0000256" key="3">
    <source>
        <dbReference type="ARBA" id="ARBA00022629"/>
    </source>
</evidence>
<dbReference type="EMBL" id="ADKX01000030">
    <property type="protein sequence ID" value="EFW05023.1"/>
    <property type="molecule type" value="Genomic_DNA"/>
</dbReference>
<sequence length="325" mass="37002">MYKSKGLKNISIQKVKDYFIENKYATKNQIAEETHLSHATITNILKELLENQFIVRVEDCESTGGRKAKQYKICGSYMVFGLIDLRVQNQTVSIECRIVDLDFVIIENMKCQFDTLNLNVFTNLIQDIKEKHHIQYLGISIPAIVTNGKIEKSDIESLDGVELQKHIETVCGIHTMIENDVNTVMLGYIHTHVIESQSIAFVYQPDNHHSGCGLYINGSLLYGATHFAGELAYLPNGTLKEQEDILKKDPLSLLIKQAASIIAIMNPSLMILYTPCVETEIFKATIKKYIPVQHLPEFQFINEMETYIFEGLASLCIESSRYKRK</sequence>
<reference evidence="4 5" key="1">
    <citation type="submission" date="2010-12" db="EMBL/GenBank/DDBJ databases">
        <title>The Genome Sequence of Coprobacillus sp. strain 29_1.</title>
        <authorList>
            <consortium name="The Broad Institute Genome Sequencing Platform"/>
            <person name="Earl A."/>
            <person name="Ward D."/>
            <person name="Feldgarden M."/>
            <person name="Gevers D."/>
            <person name="Daigneault M."/>
            <person name="Sibley C.D."/>
            <person name="White A."/>
            <person name="Strauss J."/>
            <person name="Allen-Vercoe E."/>
            <person name="Young S.K."/>
            <person name="Zeng Q."/>
            <person name="Gargeya S."/>
            <person name="Fitzgerald M."/>
            <person name="Haas B."/>
            <person name="Abouelleil A."/>
            <person name="Alvarado L."/>
            <person name="Arachchi H.M."/>
            <person name="Berlin A."/>
            <person name="Brown A."/>
            <person name="Chapman S.B."/>
            <person name="Chen Z."/>
            <person name="Dunbar C."/>
            <person name="Freedman E."/>
            <person name="Gearin G."/>
            <person name="Gellesch M."/>
            <person name="Goldberg J."/>
            <person name="Griggs A."/>
            <person name="Gujja S."/>
            <person name="Heilman E."/>
            <person name="Heiman D."/>
            <person name="Howarth C."/>
            <person name="Larson L."/>
            <person name="Lui A."/>
            <person name="MacDonald P.J.P."/>
            <person name="Mehta T."/>
            <person name="Montmayeur A."/>
            <person name="Murphy C."/>
            <person name="Neiman D."/>
            <person name="Pearson M."/>
            <person name="Priest M."/>
            <person name="Roberts A."/>
            <person name="Saif S."/>
            <person name="Shea T."/>
            <person name="Shenoy N."/>
            <person name="Sisk P."/>
            <person name="Stolte C."/>
            <person name="Sykes S."/>
            <person name="White J."/>
            <person name="Yandava C."/>
            <person name="Nusbaum C."/>
            <person name="Birren B."/>
        </authorList>
    </citation>
    <scope>NUCLEOTIDE SEQUENCE [LARGE SCALE GENOMIC DNA]</scope>
    <source>
        <strain evidence="4 5">29_1</strain>
    </source>
</reference>
<dbReference type="HOGENOM" id="CLU_067512_1_0_9"/>
<dbReference type="Gene3D" id="3.30.420.40">
    <property type="match status" value="2"/>
</dbReference>
<dbReference type="GeneID" id="78231206"/>
<keyword evidence="3" id="KW-0859">Xylose metabolism</keyword>
<dbReference type="SUPFAM" id="SSF53067">
    <property type="entry name" value="Actin-like ATPase domain"/>
    <property type="match status" value="1"/>
</dbReference>
<name>E7GA15_9FIRM</name>
<dbReference type="STRING" id="100884.GCA_000269565_03448"/>
<organism evidence="4 5">
    <name type="scientific">Coprobacillus cateniformis</name>
    <dbReference type="NCBI Taxonomy" id="100884"/>
    <lineage>
        <taxon>Bacteria</taxon>
        <taxon>Bacillati</taxon>
        <taxon>Bacillota</taxon>
        <taxon>Erysipelotrichia</taxon>
        <taxon>Erysipelotrichales</taxon>
        <taxon>Coprobacillaceae</taxon>
        <taxon>Coprobacillus</taxon>
    </lineage>
</organism>
<evidence type="ECO:0000256" key="1">
    <source>
        <dbReference type="ARBA" id="ARBA00002486"/>
    </source>
</evidence>
<protein>
    <recommendedName>
        <fullName evidence="6">ROK family protein</fullName>
    </recommendedName>
</protein>
<dbReference type="PANTHER" id="PTHR18964:SF149">
    <property type="entry name" value="BIFUNCTIONAL UDP-N-ACETYLGLUCOSAMINE 2-EPIMERASE_N-ACETYLMANNOSAMINE KINASE"/>
    <property type="match status" value="1"/>
</dbReference>
<dbReference type="InterPro" id="IPR036388">
    <property type="entry name" value="WH-like_DNA-bd_sf"/>
</dbReference>
<comment type="caution">
    <text evidence="4">The sequence shown here is derived from an EMBL/GenBank/DDBJ whole genome shotgun (WGS) entry which is preliminary data.</text>
</comment>
<evidence type="ECO:0000313" key="4">
    <source>
        <dbReference type="EMBL" id="EFW05023.1"/>
    </source>
</evidence>
<dbReference type="RefSeq" id="WP_008788713.1">
    <property type="nucleotide sequence ID" value="NZ_AKCB01000003.1"/>
</dbReference>
<dbReference type="OrthoDB" id="6501901at2"/>
<dbReference type="InterPro" id="IPR036390">
    <property type="entry name" value="WH_DNA-bd_sf"/>
</dbReference>
<comment type="similarity">
    <text evidence="2">Belongs to the ROK (NagC/XylR) family.</text>
</comment>
<proteinExistence type="inferred from homology"/>
<comment type="function">
    <text evidence="1">Transcriptional repressor of xylose-utilizing enzymes.</text>
</comment>
<gene>
    <name evidence="4" type="ORF">HMPREF9488_01605</name>
</gene>
<keyword evidence="3" id="KW-0119">Carbohydrate metabolism</keyword>